<reference evidence="2" key="1">
    <citation type="journal article" date="2020" name="mSystems">
        <title>Genome- and Community-Level Interaction Insights into Carbon Utilization and Element Cycling Functions of Hydrothermarchaeota in Hydrothermal Sediment.</title>
        <authorList>
            <person name="Zhou Z."/>
            <person name="Liu Y."/>
            <person name="Xu W."/>
            <person name="Pan J."/>
            <person name="Luo Z.H."/>
            <person name="Li M."/>
        </authorList>
    </citation>
    <scope>NUCLEOTIDE SEQUENCE [LARGE SCALE GENOMIC DNA]</scope>
    <source>
        <strain evidence="2">SpSt-456</strain>
    </source>
</reference>
<gene>
    <name evidence="2" type="ORF">ENS06_09925</name>
</gene>
<evidence type="ECO:0000313" key="2">
    <source>
        <dbReference type="EMBL" id="HFK97620.1"/>
    </source>
</evidence>
<feature type="transmembrane region" description="Helical" evidence="1">
    <location>
        <begin position="12"/>
        <end position="31"/>
    </location>
</feature>
<accession>A0A832A1U0</accession>
<comment type="caution">
    <text evidence="2">The sequence shown here is derived from an EMBL/GenBank/DDBJ whole genome shotgun (WGS) entry which is preliminary data.</text>
</comment>
<dbReference type="EMBL" id="DSTK01000031">
    <property type="protein sequence ID" value="HFK97620.1"/>
    <property type="molecule type" value="Genomic_DNA"/>
</dbReference>
<keyword evidence="1" id="KW-1133">Transmembrane helix</keyword>
<sequence length="178" mass="20873">MPAEPPDFNGWIWLSRFFLLCLIPGTFFLMIAHAHRTYGPLAIFALVAVFWVLSRMPFAGILGFFALFGLSRLFRPFASQGQRQVPVRVCRILDQEQQEHIVRIKGNIVRGALAEHDLVEIWGRRRRGTWLFRRGYNVRAQAHILLEGRYSWLPALILGALTAWMLWDFHRLYPRLLW</sequence>
<feature type="transmembrane region" description="Helical" evidence="1">
    <location>
        <begin position="150"/>
        <end position="167"/>
    </location>
</feature>
<organism evidence="2">
    <name type="scientific">Desulfacinum infernum</name>
    <dbReference type="NCBI Taxonomy" id="35837"/>
    <lineage>
        <taxon>Bacteria</taxon>
        <taxon>Pseudomonadati</taxon>
        <taxon>Thermodesulfobacteriota</taxon>
        <taxon>Syntrophobacteria</taxon>
        <taxon>Syntrophobacterales</taxon>
        <taxon>Syntrophobacteraceae</taxon>
        <taxon>Desulfacinum</taxon>
    </lineage>
</organism>
<evidence type="ECO:0000256" key="1">
    <source>
        <dbReference type="SAM" id="Phobius"/>
    </source>
</evidence>
<proteinExistence type="predicted"/>
<feature type="transmembrane region" description="Helical" evidence="1">
    <location>
        <begin position="43"/>
        <end position="68"/>
    </location>
</feature>
<dbReference type="AlphaFoldDB" id="A0A832A1U0"/>
<keyword evidence="1" id="KW-0812">Transmembrane</keyword>
<name>A0A832A1U0_9BACT</name>
<protein>
    <submittedName>
        <fullName evidence="2">Uncharacterized protein</fullName>
    </submittedName>
</protein>
<keyword evidence="1" id="KW-0472">Membrane</keyword>